<feature type="binding site" evidence="8">
    <location>
        <position position="60"/>
    </location>
    <ligand>
        <name>Mg(2+)</name>
        <dbReference type="ChEBI" id="CHEBI:18420"/>
    </ligand>
</feature>
<keyword evidence="6 8" id="KW-0443">Lipid metabolism</keyword>
<protein>
    <recommendedName>
        <fullName evidence="8">Holo-[acyl-carrier-protein] synthase</fullName>
        <shortName evidence="8">Holo-ACP synthase</shortName>
        <ecNumber evidence="8">2.7.8.7</ecNumber>
    </recommendedName>
    <alternativeName>
        <fullName evidence="8">4'-phosphopantetheinyl transferase AcpS</fullName>
    </alternativeName>
</protein>
<evidence type="ECO:0000256" key="6">
    <source>
        <dbReference type="ARBA" id="ARBA00023098"/>
    </source>
</evidence>
<dbReference type="HAMAP" id="MF_00101">
    <property type="entry name" value="AcpS"/>
    <property type="match status" value="1"/>
</dbReference>
<keyword evidence="4 8" id="KW-0276">Fatty acid metabolism</keyword>
<keyword evidence="5 8" id="KW-0460">Magnesium</keyword>
<name>A0A7W5G934_9BACL</name>
<evidence type="ECO:0000256" key="4">
    <source>
        <dbReference type="ARBA" id="ARBA00022832"/>
    </source>
</evidence>
<keyword evidence="2 8" id="KW-0808">Transferase</keyword>
<evidence type="ECO:0000256" key="1">
    <source>
        <dbReference type="ARBA" id="ARBA00022516"/>
    </source>
</evidence>
<feature type="binding site" evidence="8">
    <location>
        <position position="8"/>
    </location>
    <ligand>
        <name>Mg(2+)</name>
        <dbReference type="ChEBI" id="CHEBI:18420"/>
    </ligand>
</feature>
<proteinExistence type="inferred from homology"/>
<dbReference type="EMBL" id="JACHXW010000002">
    <property type="protein sequence ID" value="MBB3150923.1"/>
    <property type="molecule type" value="Genomic_DNA"/>
</dbReference>
<dbReference type="InterPro" id="IPR004568">
    <property type="entry name" value="Ppantetheine-prot_Trfase_dom"/>
</dbReference>
<dbReference type="AlphaFoldDB" id="A0A7W5G934"/>
<evidence type="ECO:0000256" key="2">
    <source>
        <dbReference type="ARBA" id="ARBA00022679"/>
    </source>
</evidence>
<dbReference type="GO" id="GO:0006633">
    <property type="term" value="P:fatty acid biosynthetic process"/>
    <property type="evidence" value="ECO:0007669"/>
    <property type="project" value="UniProtKB-UniRule"/>
</dbReference>
<dbReference type="Pfam" id="PF01648">
    <property type="entry name" value="ACPS"/>
    <property type="match status" value="1"/>
</dbReference>
<keyword evidence="8" id="KW-0963">Cytoplasm</keyword>
<comment type="cofactor">
    <cofactor evidence="8">
        <name>Mg(2+)</name>
        <dbReference type="ChEBI" id="CHEBI:18420"/>
    </cofactor>
</comment>
<accession>A0A7W5G934</accession>
<dbReference type="GO" id="GO:0000287">
    <property type="term" value="F:magnesium ion binding"/>
    <property type="evidence" value="ECO:0007669"/>
    <property type="project" value="UniProtKB-UniRule"/>
</dbReference>
<organism evidence="10 11">
    <name type="scientific">Paenibacillus endophyticus</name>
    <dbReference type="NCBI Taxonomy" id="1294268"/>
    <lineage>
        <taxon>Bacteria</taxon>
        <taxon>Bacillati</taxon>
        <taxon>Bacillota</taxon>
        <taxon>Bacilli</taxon>
        <taxon>Bacillales</taxon>
        <taxon>Paenibacillaceae</taxon>
        <taxon>Paenibacillus</taxon>
    </lineage>
</organism>
<evidence type="ECO:0000256" key="3">
    <source>
        <dbReference type="ARBA" id="ARBA00022723"/>
    </source>
</evidence>
<comment type="similarity">
    <text evidence="8">Belongs to the P-Pant transferase superfamily. AcpS family.</text>
</comment>
<dbReference type="GO" id="GO:0008897">
    <property type="term" value="F:holo-[acyl-carrier-protein] synthase activity"/>
    <property type="evidence" value="ECO:0007669"/>
    <property type="project" value="UniProtKB-UniRule"/>
</dbReference>
<dbReference type="InterPro" id="IPR037143">
    <property type="entry name" value="4-PPantetheinyl_Trfase_dom_sf"/>
</dbReference>
<dbReference type="InterPro" id="IPR008278">
    <property type="entry name" value="4-PPantetheinyl_Trfase_dom"/>
</dbReference>
<dbReference type="NCBIfam" id="TIGR00516">
    <property type="entry name" value="acpS"/>
    <property type="match status" value="1"/>
</dbReference>
<keyword evidence="3 8" id="KW-0479">Metal-binding</keyword>
<dbReference type="Proteomes" id="UP000518605">
    <property type="component" value="Unassembled WGS sequence"/>
</dbReference>
<dbReference type="GO" id="GO:0005737">
    <property type="term" value="C:cytoplasm"/>
    <property type="evidence" value="ECO:0007669"/>
    <property type="project" value="UniProtKB-SubCell"/>
</dbReference>
<comment type="subcellular location">
    <subcellularLocation>
        <location evidence="8">Cytoplasm</location>
    </subcellularLocation>
</comment>
<dbReference type="EC" id="2.7.8.7" evidence="8"/>
<gene>
    <name evidence="8" type="primary">acpS</name>
    <name evidence="10" type="ORF">FHS16_000957</name>
</gene>
<comment type="function">
    <text evidence="8">Transfers the 4'-phosphopantetheine moiety from coenzyme A to a Ser of acyl-carrier-protein.</text>
</comment>
<dbReference type="SUPFAM" id="SSF56214">
    <property type="entry name" value="4'-phosphopantetheinyl transferase"/>
    <property type="match status" value="1"/>
</dbReference>
<evidence type="ECO:0000313" key="10">
    <source>
        <dbReference type="EMBL" id="MBB3150923.1"/>
    </source>
</evidence>
<comment type="catalytic activity">
    <reaction evidence="8">
        <text>apo-[ACP] + CoA = holo-[ACP] + adenosine 3',5'-bisphosphate + H(+)</text>
        <dbReference type="Rhea" id="RHEA:12068"/>
        <dbReference type="Rhea" id="RHEA-COMP:9685"/>
        <dbReference type="Rhea" id="RHEA-COMP:9690"/>
        <dbReference type="ChEBI" id="CHEBI:15378"/>
        <dbReference type="ChEBI" id="CHEBI:29999"/>
        <dbReference type="ChEBI" id="CHEBI:57287"/>
        <dbReference type="ChEBI" id="CHEBI:58343"/>
        <dbReference type="ChEBI" id="CHEBI:64479"/>
        <dbReference type="EC" id="2.7.8.7"/>
    </reaction>
</comment>
<dbReference type="RefSeq" id="WP_183559339.1">
    <property type="nucleotide sequence ID" value="NZ_CBCSLB010000009.1"/>
</dbReference>
<sequence>MIIGIGHDLSEIERMAKVLKGSAGKRFLERVLSAGERDLAAEYSGERLHQFTAGRFAAKEAVVKAFGCGIGKVIGFTDISILRGSCGKPECFLSAGAWERLGLEQDAMRIHVTITHERKLASAFAVVERIRE</sequence>
<dbReference type="Gene3D" id="3.90.470.20">
    <property type="entry name" value="4'-phosphopantetheinyl transferase domain"/>
    <property type="match status" value="1"/>
</dbReference>
<comment type="caution">
    <text evidence="10">The sequence shown here is derived from an EMBL/GenBank/DDBJ whole genome shotgun (WGS) entry which is preliminary data.</text>
</comment>
<dbReference type="InterPro" id="IPR002582">
    <property type="entry name" value="ACPS"/>
</dbReference>
<evidence type="ECO:0000256" key="8">
    <source>
        <dbReference type="HAMAP-Rule" id="MF_00101"/>
    </source>
</evidence>
<evidence type="ECO:0000259" key="9">
    <source>
        <dbReference type="Pfam" id="PF01648"/>
    </source>
</evidence>
<reference evidence="10 11" key="1">
    <citation type="submission" date="2020-08" db="EMBL/GenBank/DDBJ databases">
        <title>Genomic Encyclopedia of Type Strains, Phase III (KMG-III): the genomes of soil and plant-associated and newly described type strains.</title>
        <authorList>
            <person name="Whitman W."/>
        </authorList>
    </citation>
    <scope>NUCLEOTIDE SEQUENCE [LARGE SCALE GENOMIC DNA]</scope>
    <source>
        <strain evidence="10 11">CECT 8234</strain>
    </source>
</reference>
<keyword evidence="11" id="KW-1185">Reference proteome</keyword>
<feature type="domain" description="4'-phosphopantetheinyl transferase" evidence="9">
    <location>
        <begin position="4"/>
        <end position="94"/>
    </location>
</feature>
<dbReference type="NCBIfam" id="TIGR00556">
    <property type="entry name" value="pantethn_trn"/>
    <property type="match status" value="1"/>
</dbReference>
<evidence type="ECO:0000256" key="5">
    <source>
        <dbReference type="ARBA" id="ARBA00022842"/>
    </source>
</evidence>
<evidence type="ECO:0000313" key="11">
    <source>
        <dbReference type="Proteomes" id="UP000518605"/>
    </source>
</evidence>
<keyword evidence="7 8" id="KW-0275">Fatty acid biosynthesis</keyword>
<evidence type="ECO:0000256" key="7">
    <source>
        <dbReference type="ARBA" id="ARBA00023160"/>
    </source>
</evidence>
<keyword evidence="1 8" id="KW-0444">Lipid biosynthesis</keyword>